<keyword evidence="1" id="KW-0472">Membrane</keyword>
<evidence type="ECO:0000256" key="1">
    <source>
        <dbReference type="SAM" id="Phobius"/>
    </source>
</evidence>
<evidence type="ECO:0000313" key="2">
    <source>
        <dbReference type="EMBL" id="TCK79550.1"/>
    </source>
</evidence>
<dbReference type="RefSeq" id="WP_132225891.1">
    <property type="nucleotide sequence ID" value="NZ_SMGO01000004.1"/>
</dbReference>
<dbReference type="EMBL" id="SMGO01000004">
    <property type="protein sequence ID" value="TCK79550.1"/>
    <property type="molecule type" value="Genomic_DNA"/>
</dbReference>
<dbReference type="OrthoDB" id="677448at2"/>
<dbReference type="Proteomes" id="UP000294616">
    <property type="component" value="Unassembled WGS sequence"/>
</dbReference>
<feature type="transmembrane region" description="Helical" evidence="1">
    <location>
        <begin position="119"/>
        <end position="139"/>
    </location>
</feature>
<proteinExistence type="predicted"/>
<name>A0A4R1LN65_9SPHI</name>
<sequence>MKNIGQNGNKKNEVGLNPNLKENPFLVPEDYFQTSKKDILQSIKVIKLAESTFSTPSDYQTQLTQDILSRVSEEKLKAHIQEDGFSVPDGYFNDLHKEILSQTTKQPKVVPIKRFKTSWLSYGAAACLALAVSIFMITYQNQPSDEATEANIANLPSELHNIDVLPTETIINYLAFYPETGDLLILSDHFTEESDIYPDSFSSDEIELYLKNSI</sequence>
<keyword evidence="1" id="KW-0812">Transmembrane</keyword>
<organism evidence="2 3">
    <name type="scientific">Albibacterium bauzanense</name>
    <dbReference type="NCBI Taxonomy" id="653929"/>
    <lineage>
        <taxon>Bacteria</taxon>
        <taxon>Pseudomonadati</taxon>
        <taxon>Bacteroidota</taxon>
        <taxon>Sphingobacteriia</taxon>
        <taxon>Sphingobacteriales</taxon>
        <taxon>Sphingobacteriaceae</taxon>
        <taxon>Albibacterium</taxon>
    </lineage>
</organism>
<comment type="caution">
    <text evidence="2">The sequence shown here is derived from an EMBL/GenBank/DDBJ whole genome shotgun (WGS) entry which is preliminary data.</text>
</comment>
<keyword evidence="3" id="KW-1185">Reference proteome</keyword>
<evidence type="ECO:0000313" key="3">
    <source>
        <dbReference type="Proteomes" id="UP000294616"/>
    </source>
</evidence>
<accession>A0A4R1LN65</accession>
<reference evidence="2 3" key="1">
    <citation type="submission" date="2019-03" db="EMBL/GenBank/DDBJ databases">
        <title>Genomic Encyclopedia of Archaeal and Bacterial Type Strains, Phase II (KMG-II): from individual species to whole genera.</title>
        <authorList>
            <person name="Goeker M."/>
        </authorList>
    </citation>
    <scope>NUCLEOTIDE SEQUENCE [LARGE SCALE GENOMIC DNA]</scope>
    <source>
        <strain evidence="2 3">DSM 22554</strain>
    </source>
</reference>
<keyword evidence="1" id="KW-1133">Transmembrane helix</keyword>
<protein>
    <submittedName>
        <fullName evidence="2">Uncharacterized protein</fullName>
    </submittedName>
</protein>
<dbReference type="AlphaFoldDB" id="A0A4R1LN65"/>
<gene>
    <name evidence="2" type="ORF">C8N28_2781</name>
</gene>